<keyword evidence="3" id="KW-1185">Reference proteome</keyword>
<accession>A0A316AAT1</accession>
<evidence type="ECO:0000256" key="1">
    <source>
        <dbReference type="SAM" id="MobiDB-lite"/>
    </source>
</evidence>
<dbReference type="Proteomes" id="UP000245469">
    <property type="component" value="Unassembled WGS sequence"/>
</dbReference>
<sequence length="59" mass="6043">MSSANPDRRTNAPSGVETRGGYPAGGSGKVALRPLPRNFPKRPTSGANGAGPKAAPRER</sequence>
<reference evidence="2 3" key="1">
    <citation type="submission" date="2018-03" db="EMBL/GenBank/DDBJ databases">
        <title>Genomic Encyclopedia of Archaeal and Bacterial Type Strains, Phase II (KMG-II): from individual species to whole genera.</title>
        <authorList>
            <person name="Goeker M."/>
        </authorList>
    </citation>
    <scope>NUCLEOTIDE SEQUENCE [LARGE SCALE GENOMIC DNA]</scope>
    <source>
        <strain evidence="2 3">DSM 44889</strain>
    </source>
</reference>
<protein>
    <submittedName>
        <fullName evidence="2">Uncharacterized protein</fullName>
    </submittedName>
</protein>
<comment type="caution">
    <text evidence="2">The sequence shown here is derived from an EMBL/GenBank/DDBJ whole genome shotgun (WGS) entry which is preliminary data.</text>
</comment>
<dbReference type="EMBL" id="QGDQ01000005">
    <property type="protein sequence ID" value="PWJ54885.1"/>
    <property type="molecule type" value="Genomic_DNA"/>
</dbReference>
<evidence type="ECO:0000313" key="3">
    <source>
        <dbReference type="Proteomes" id="UP000245469"/>
    </source>
</evidence>
<feature type="compositionally biased region" description="Basic and acidic residues" evidence="1">
    <location>
        <begin position="1"/>
        <end position="10"/>
    </location>
</feature>
<evidence type="ECO:0000313" key="2">
    <source>
        <dbReference type="EMBL" id="PWJ54885.1"/>
    </source>
</evidence>
<proteinExistence type="predicted"/>
<dbReference type="AlphaFoldDB" id="A0A316AAT1"/>
<gene>
    <name evidence="2" type="ORF">BXY45_10592</name>
</gene>
<feature type="region of interest" description="Disordered" evidence="1">
    <location>
        <begin position="1"/>
        <end position="59"/>
    </location>
</feature>
<organism evidence="2 3">
    <name type="scientific">Quadrisphaera granulorum</name>
    <dbReference type="NCBI Taxonomy" id="317664"/>
    <lineage>
        <taxon>Bacteria</taxon>
        <taxon>Bacillati</taxon>
        <taxon>Actinomycetota</taxon>
        <taxon>Actinomycetes</taxon>
        <taxon>Kineosporiales</taxon>
        <taxon>Kineosporiaceae</taxon>
        <taxon>Quadrisphaera</taxon>
    </lineage>
</organism>
<name>A0A316AAT1_9ACTN</name>